<accession>A0A7W3UMR5</accession>
<dbReference type="InterPro" id="IPR036291">
    <property type="entry name" value="NAD(P)-bd_dom_sf"/>
</dbReference>
<dbReference type="Gene3D" id="3.40.50.720">
    <property type="entry name" value="NAD(P)-binding Rossmann-like Domain"/>
    <property type="match status" value="1"/>
</dbReference>
<dbReference type="AlphaFoldDB" id="A0A7W3UMR5"/>
<keyword evidence="3" id="KW-1185">Reference proteome</keyword>
<dbReference type="PANTHER" id="PTHR47129">
    <property type="entry name" value="QUINONE OXIDOREDUCTASE 2"/>
    <property type="match status" value="1"/>
</dbReference>
<dbReference type="SUPFAM" id="SSF51735">
    <property type="entry name" value="NAD(P)-binding Rossmann-fold domains"/>
    <property type="match status" value="1"/>
</dbReference>
<dbReference type="EMBL" id="JACIVA010000050">
    <property type="protein sequence ID" value="MBB1097760.1"/>
    <property type="molecule type" value="Genomic_DNA"/>
</dbReference>
<dbReference type="RefSeq" id="WP_182596496.1">
    <property type="nucleotide sequence ID" value="NZ_JACIVA010000050.1"/>
</dbReference>
<name>A0A7W3UMR5_9LACO</name>
<evidence type="ECO:0000313" key="3">
    <source>
        <dbReference type="Proteomes" id="UP000517106"/>
    </source>
</evidence>
<comment type="caution">
    <text evidence="2">The sequence shown here is derived from an EMBL/GenBank/DDBJ whole genome shotgun (WGS) entry which is preliminary data.</text>
</comment>
<dbReference type="InterPro" id="IPR016040">
    <property type="entry name" value="NAD(P)-bd_dom"/>
</dbReference>
<evidence type="ECO:0000259" key="1">
    <source>
        <dbReference type="Pfam" id="PF13460"/>
    </source>
</evidence>
<sequence>MKYGVTVATGKFGRTAVKELVKVVAPNNVVVIVRNAEKARKVLPAGIEIRQADYGDENSLSAALKGIDKLLFISSLPGGPVSRETQHRNIVTAAIQNKVKFIAYTSFPHANTAENELASDHKITEKLIRDSGIAHSFLRNNWYIENDLDAIKTGAAGLPVYYWANNRAGWALEREYAEGAVKVLLTDQPKEVYEFAGPSRTYEQFFATVQQATGKDFNIKQVSEAQYIKYLESNGLNPEVAAMVASFQAPIDDGSLTEETNDLADILGGLTSLNKAIIEVLNK</sequence>
<feature type="domain" description="NAD(P)-binding" evidence="1">
    <location>
        <begin position="8"/>
        <end position="153"/>
    </location>
</feature>
<dbReference type="PANTHER" id="PTHR47129:SF1">
    <property type="entry name" value="NMRA-LIKE DOMAIN-CONTAINING PROTEIN"/>
    <property type="match status" value="1"/>
</dbReference>
<reference evidence="2 3" key="1">
    <citation type="submission" date="2020-07" db="EMBL/GenBank/DDBJ databases">
        <title>Description of Limosilactobacillus balticus sp. nov., Limosilactobacillus agrestis sp. nov., Limosilactobacillus albertensis sp. nov., Limosilactobacillus rudii sp. nov., Limosilactobacillus fastidiosus sp. nov., five novel Limosilactobacillus species isolated from the vertebrate gastrointestinal tract, and proposal of 6 subspecies of Limosilactobacillus reuteri adapted to the gastrointestinal tract of specific vertebrate hosts.</title>
        <authorList>
            <person name="Li F."/>
            <person name="Cheng C."/>
            <person name="Zheng J."/>
            <person name="Quevedo R.M."/>
            <person name="Li J."/>
            <person name="Roos S."/>
            <person name="Gaenzle M.G."/>
            <person name="Walter J."/>
        </authorList>
    </citation>
    <scope>NUCLEOTIDE SEQUENCE [LARGE SCALE GENOMIC DNA]</scope>
    <source>
        <strain evidence="2 3">STM2_1</strain>
    </source>
</reference>
<dbReference type="InterPro" id="IPR052718">
    <property type="entry name" value="NmrA-type_oxidoreductase"/>
</dbReference>
<dbReference type="Pfam" id="PF13460">
    <property type="entry name" value="NAD_binding_10"/>
    <property type="match status" value="1"/>
</dbReference>
<organism evidence="2 3">
    <name type="scientific">Limosilactobacillus rudii</name>
    <dbReference type="NCBI Taxonomy" id="2759755"/>
    <lineage>
        <taxon>Bacteria</taxon>
        <taxon>Bacillati</taxon>
        <taxon>Bacillota</taxon>
        <taxon>Bacilli</taxon>
        <taxon>Lactobacillales</taxon>
        <taxon>Lactobacillaceae</taxon>
        <taxon>Limosilactobacillus</taxon>
    </lineage>
</organism>
<dbReference type="Proteomes" id="UP000517106">
    <property type="component" value="Unassembled WGS sequence"/>
</dbReference>
<proteinExistence type="predicted"/>
<dbReference type="Gene3D" id="3.90.25.10">
    <property type="entry name" value="UDP-galactose 4-epimerase, domain 1"/>
    <property type="match status" value="1"/>
</dbReference>
<evidence type="ECO:0000313" key="2">
    <source>
        <dbReference type="EMBL" id="MBB1097760.1"/>
    </source>
</evidence>
<gene>
    <name evidence="2" type="ORF">H5S09_07375</name>
</gene>
<protein>
    <submittedName>
        <fullName evidence="2">NAD(P)H-binding protein</fullName>
    </submittedName>
</protein>